<dbReference type="InterPro" id="IPR000358">
    <property type="entry name" value="RNR_small_fam"/>
</dbReference>
<dbReference type="InParanoid" id="G0MLN4"/>
<gene>
    <name evidence="1" type="ORF">CAEBREN_32656</name>
</gene>
<keyword evidence="2" id="KW-1185">Reference proteome</keyword>
<dbReference type="HOGENOM" id="CLU_021608_0_0_1"/>
<name>G0MLN4_CAEBE</name>
<dbReference type="GO" id="GO:0004748">
    <property type="term" value="F:ribonucleoside-diphosphate reductase activity, thioredoxin disulfide as acceptor"/>
    <property type="evidence" value="ECO:0007669"/>
    <property type="project" value="TreeGrafter"/>
</dbReference>
<dbReference type="PANTHER" id="PTHR23409">
    <property type="entry name" value="RIBONUCLEOSIDE-DIPHOSPHATE REDUCTASE SMALL CHAIN"/>
    <property type="match status" value="1"/>
</dbReference>
<sequence length="417" mass="47189">MAKLMNSKSTPSAPANICLFDTPPSQVAFNKGKWMTFSPSNAVDSEGPYTFNIYDSAHFFQLNKTYLSFKLRLKDVEKTEHEGNKVAQEISCTNFIGATFFNQVKLSFNNVMVYDSDYYAYKSYIQTLFGENLETKEGLLSAAGWMDGGEKRKLEEDRDLDIYAPLLLEPFQTERLLIPHINIQLTLYRNRDAFCLLSTADTKAQLVVSDLKLHMRAIDVVSSATIAMENRLRTTPAQYPFTVTKGKIIGIPEGRFEMPFSTLYHDIIPRRIIVGLLSPDVSTTTDPLNFGHYNISEIQLDAGGTMYPPQPILTDFENKNYAHAFARFYDELGCVTNNSCPKITYKMFRDGFTFFVFNLSPLDSSNSWELVQSGSTQLLMRFKNKTPAGGLNVLVLSQFDGEYTIDGFRNVTVNTQH</sequence>
<dbReference type="STRING" id="135651.G0MLN4"/>
<evidence type="ECO:0000313" key="1">
    <source>
        <dbReference type="EMBL" id="EGT35743.1"/>
    </source>
</evidence>
<dbReference type="PANTHER" id="PTHR23409:SF21">
    <property type="entry name" value="CAPSID PROTEIN"/>
    <property type="match status" value="1"/>
</dbReference>
<dbReference type="eggNOG" id="ENOG502R501">
    <property type="taxonomic scope" value="Eukaryota"/>
</dbReference>
<dbReference type="GO" id="GO:0009263">
    <property type="term" value="P:deoxyribonucleotide biosynthetic process"/>
    <property type="evidence" value="ECO:0007669"/>
    <property type="project" value="InterPro"/>
</dbReference>
<reference evidence="2" key="1">
    <citation type="submission" date="2011-07" db="EMBL/GenBank/DDBJ databases">
        <authorList>
            <consortium name="Caenorhabditis brenneri Sequencing and Analysis Consortium"/>
            <person name="Wilson R.K."/>
        </authorList>
    </citation>
    <scope>NUCLEOTIDE SEQUENCE [LARGE SCALE GENOMIC DNA]</scope>
    <source>
        <strain evidence="2">PB2801</strain>
    </source>
</reference>
<dbReference type="GO" id="GO:0005829">
    <property type="term" value="C:cytosol"/>
    <property type="evidence" value="ECO:0007669"/>
    <property type="project" value="TreeGrafter"/>
</dbReference>
<dbReference type="AlphaFoldDB" id="G0MLN4"/>
<dbReference type="Proteomes" id="UP000008068">
    <property type="component" value="Unassembled WGS sequence"/>
</dbReference>
<organism evidence="2">
    <name type="scientific">Caenorhabditis brenneri</name>
    <name type="common">Nematode worm</name>
    <dbReference type="NCBI Taxonomy" id="135651"/>
    <lineage>
        <taxon>Eukaryota</taxon>
        <taxon>Metazoa</taxon>
        <taxon>Ecdysozoa</taxon>
        <taxon>Nematoda</taxon>
        <taxon>Chromadorea</taxon>
        <taxon>Rhabditida</taxon>
        <taxon>Rhabditina</taxon>
        <taxon>Rhabditomorpha</taxon>
        <taxon>Rhabditoidea</taxon>
        <taxon>Rhabditidae</taxon>
        <taxon>Peloderinae</taxon>
        <taxon>Caenorhabditis</taxon>
    </lineage>
</organism>
<dbReference type="EMBL" id="GL379800">
    <property type="protein sequence ID" value="EGT35743.1"/>
    <property type="molecule type" value="Genomic_DNA"/>
</dbReference>
<evidence type="ECO:0000313" key="2">
    <source>
        <dbReference type="Proteomes" id="UP000008068"/>
    </source>
</evidence>
<accession>G0MLN4</accession>
<dbReference type="OrthoDB" id="5828307at2759"/>
<protein>
    <submittedName>
        <fullName evidence="1">Uncharacterized protein</fullName>
    </submittedName>
</protein>
<proteinExistence type="predicted"/>